<organism evidence="3 4">
    <name type="scientific">Hortaea werneckii</name>
    <name type="common">Black yeast</name>
    <name type="synonym">Cladosporium werneckii</name>
    <dbReference type="NCBI Taxonomy" id="91943"/>
    <lineage>
        <taxon>Eukaryota</taxon>
        <taxon>Fungi</taxon>
        <taxon>Dikarya</taxon>
        <taxon>Ascomycota</taxon>
        <taxon>Pezizomycotina</taxon>
        <taxon>Dothideomycetes</taxon>
        <taxon>Dothideomycetidae</taxon>
        <taxon>Mycosphaerellales</taxon>
        <taxon>Teratosphaeriaceae</taxon>
        <taxon>Hortaea</taxon>
    </lineage>
</organism>
<dbReference type="Pfam" id="PF25880">
    <property type="entry name" value="WHD_CHMP7_1st"/>
    <property type="match status" value="1"/>
</dbReference>
<dbReference type="Proteomes" id="UP000281245">
    <property type="component" value="Unassembled WGS sequence"/>
</dbReference>
<dbReference type="InterPro" id="IPR005024">
    <property type="entry name" value="Snf7_fam"/>
</dbReference>
<evidence type="ECO:0008006" key="6">
    <source>
        <dbReference type="Google" id="ProtNLM"/>
    </source>
</evidence>
<name>A0A3M6YR10_HORWE</name>
<dbReference type="GO" id="GO:0032511">
    <property type="term" value="P:late endosome to vacuole transport via multivesicular body sorting pathway"/>
    <property type="evidence" value="ECO:0007669"/>
    <property type="project" value="TreeGrafter"/>
</dbReference>
<feature type="compositionally biased region" description="Basic and acidic residues" evidence="1">
    <location>
        <begin position="415"/>
        <end position="458"/>
    </location>
</feature>
<dbReference type="GO" id="GO:0009898">
    <property type="term" value="C:cytoplasmic side of plasma membrane"/>
    <property type="evidence" value="ECO:0007669"/>
    <property type="project" value="TreeGrafter"/>
</dbReference>
<feature type="non-terminal residue" evidence="3">
    <location>
        <position position="1"/>
    </location>
</feature>
<dbReference type="GO" id="GO:0000815">
    <property type="term" value="C:ESCRT III complex"/>
    <property type="evidence" value="ECO:0007669"/>
    <property type="project" value="TreeGrafter"/>
</dbReference>
<dbReference type="EMBL" id="QWIL01001283">
    <property type="protein sequence ID" value="RMY05201.1"/>
    <property type="molecule type" value="Genomic_DNA"/>
</dbReference>
<dbReference type="Proteomes" id="UP000271337">
    <property type="component" value="Unassembled WGS sequence"/>
</dbReference>
<protein>
    <recommendedName>
        <fullName evidence="6">SNF7 family protein</fullName>
    </recommendedName>
</protein>
<dbReference type="PANTHER" id="PTHR22761:SF18">
    <property type="entry name" value="SORTING PROTEIN SNF7 FAMILY PROTEIN, PUTATIVE (AFU_ORTHOLOGUE AFUA_2G16692)-RELATED"/>
    <property type="match status" value="1"/>
</dbReference>
<evidence type="ECO:0000313" key="4">
    <source>
        <dbReference type="Proteomes" id="UP000271337"/>
    </source>
</evidence>
<accession>A0A3M6YR10</accession>
<evidence type="ECO:0000313" key="5">
    <source>
        <dbReference type="Proteomes" id="UP000281245"/>
    </source>
</evidence>
<evidence type="ECO:0000313" key="3">
    <source>
        <dbReference type="EMBL" id="RMY05201.1"/>
    </source>
</evidence>
<dbReference type="PANTHER" id="PTHR22761">
    <property type="entry name" value="CHARGED MULTIVESICULAR BODY PROTEIN"/>
    <property type="match status" value="1"/>
</dbReference>
<evidence type="ECO:0000256" key="1">
    <source>
        <dbReference type="SAM" id="MobiDB-lite"/>
    </source>
</evidence>
<reference evidence="4 5" key="1">
    <citation type="journal article" date="2018" name="BMC Genomics">
        <title>Genomic evidence for intraspecific hybridization in a clonal and extremely halotolerant yeast.</title>
        <authorList>
            <person name="Gostincar C."/>
            <person name="Stajich J.E."/>
            <person name="Zupancic J."/>
            <person name="Zalar P."/>
            <person name="Gunde-Cimerman N."/>
        </authorList>
    </citation>
    <scope>NUCLEOTIDE SEQUENCE [LARGE SCALE GENOMIC DNA]</scope>
    <source>
        <strain evidence="2 5">EXF-6656</strain>
        <strain evidence="3 4">EXF-6669</strain>
    </source>
</reference>
<dbReference type="GO" id="GO:0005771">
    <property type="term" value="C:multivesicular body"/>
    <property type="evidence" value="ECO:0007669"/>
    <property type="project" value="TreeGrafter"/>
</dbReference>
<comment type="caution">
    <text evidence="3">The sequence shown here is derived from an EMBL/GenBank/DDBJ whole genome shotgun (WGS) entry which is preliminary data.</text>
</comment>
<dbReference type="OrthoDB" id="10250120at2759"/>
<feature type="compositionally biased region" description="Acidic residues" evidence="1">
    <location>
        <begin position="405"/>
        <end position="414"/>
    </location>
</feature>
<feature type="region of interest" description="Disordered" evidence="1">
    <location>
        <begin position="394"/>
        <end position="480"/>
    </location>
</feature>
<dbReference type="Pfam" id="PF03357">
    <property type="entry name" value="Snf7"/>
    <property type="match status" value="1"/>
</dbReference>
<gene>
    <name evidence="3" type="ORF">D0867_10097</name>
    <name evidence="2" type="ORF">D0869_01605</name>
</gene>
<dbReference type="EMBL" id="QWIJ01000069">
    <property type="protein sequence ID" value="RMX88466.1"/>
    <property type="molecule type" value="Genomic_DNA"/>
</dbReference>
<dbReference type="GO" id="GO:0006900">
    <property type="term" value="P:vesicle budding from membrane"/>
    <property type="evidence" value="ECO:0007669"/>
    <property type="project" value="TreeGrafter"/>
</dbReference>
<sequence length="480" mass="53338">SLVQERKIRCIRQTQYWTYRKNERASRVPPNSRGSVSRARVASLYSDFRNQRQTNPDGYHANASAWMRALTGAANAGLIPSLSASSQHDHFVLQTGEELARALQTQELGRPLALGSVIDEAVRKKELIPLKEFLEAKESIYAKHWLPTPWQVMSWGLRQLGVIGGESSEDKLVKGEFVIMANLEATKAALDHVSKTASSHTARIFSRDLLASTLCDALNVSSLSQRDTSVLLMHLARDQAAIAYDPSTGTVKFHAPGEMKPASIEQEDITIASLRTLISGLEPQIQQLIQRVSELDTKAREAVAKKQNAVAKVALRQKKIAETKLQSRTATLTQVEEVYAKIEQAADQVEIVRVMEASSTTLRSLNQKTGGVEKVQDVMDSLRDSMQDAEEISGAISEVGTGQIDEGEVDDELEALEKAEREKMEESERKEREAREEKEAEETRKKLAELEGLKKPDDVTSPQEAEEVKRRLEAVGQSQQ</sequence>
<evidence type="ECO:0000313" key="2">
    <source>
        <dbReference type="EMBL" id="RMX88466.1"/>
    </source>
</evidence>
<dbReference type="Gene3D" id="6.10.140.1230">
    <property type="match status" value="1"/>
</dbReference>
<proteinExistence type="predicted"/>
<dbReference type="AlphaFoldDB" id="A0A3M6YR10"/>